<evidence type="ECO:0000313" key="6">
    <source>
        <dbReference type="EMBL" id="AEK81396.1"/>
    </source>
</evidence>
<dbReference type="AlphaFoldDB" id="E0W4U9"/>
<dbReference type="KEGG" id="psoj:PHYSODRAFT_285671"/>
<evidence type="ECO:0000256" key="5">
    <source>
        <dbReference type="RuleBase" id="RU367124"/>
    </source>
</evidence>
<sequence>MRKRFVLVLIIIFSSCAAPVEATSADHSITSDLNEGTGKRFLRLESALAASNSVPIEFLADTSSMASGGLSTSAEGEERAVKIPSALTGLIKNKDLAGVVKSLTQSNKNKVTPAKLRVKMLEKLPLDLQAKLVFAKMPKKAQVNLASKVATHQKRYPIKVPVVSTCSVSTRVELYYLLFYNVPPTEVFKKLGLRGHFGLNLHKHPYYKDYKWYTLKWIDQQII</sequence>
<comment type="function">
    <text evidence="5">Effector that suppresses plant defense responses during pathogen infection.</text>
</comment>
<evidence type="ECO:0000313" key="8">
    <source>
        <dbReference type="EMBL" id="AEK81398.1"/>
    </source>
</evidence>
<keyword evidence="3 5" id="KW-0964">Secreted</keyword>
<accession>E0W4U9</accession>
<evidence type="ECO:0000256" key="3">
    <source>
        <dbReference type="ARBA" id="ARBA00022525"/>
    </source>
</evidence>
<organism evidence="6">
    <name type="scientific">Phytophthora sojae</name>
    <name type="common">Soybean stem and root rot agent</name>
    <name type="synonym">Phytophthora megasperma f. sp. glycines</name>
    <dbReference type="NCBI Taxonomy" id="67593"/>
    <lineage>
        <taxon>Eukaryota</taxon>
        <taxon>Sar</taxon>
        <taxon>Stramenopiles</taxon>
        <taxon>Oomycota</taxon>
        <taxon>Peronosporomycetes</taxon>
        <taxon>Peronosporales</taxon>
        <taxon>Peronosporaceae</taxon>
        <taxon>Phytophthora</taxon>
    </lineage>
</organism>
<dbReference type="PROSITE" id="PS51257">
    <property type="entry name" value="PROKAR_LIPOPROTEIN"/>
    <property type="match status" value="1"/>
</dbReference>
<protein>
    <recommendedName>
        <fullName evidence="5">RxLR effector protein</fullName>
    </recommendedName>
</protein>
<dbReference type="VEuPathDB" id="FungiDB:PHYSODRAFT_285671"/>
<gene>
    <name evidence="6" type="primary">Avh</name>
</gene>
<evidence type="ECO:0000256" key="4">
    <source>
        <dbReference type="ARBA" id="ARBA00022729"/>
    </source>
</evidence>
<dbReference type="EMBL" id="JN254585">
    <property type="protein sequence ID" value="AEK81398.1"/>
    <property type="molecule type" value="Genomic_DNA"/>
</dbReference>
<keyword evidence="4 5" id="KW-0732">Signal</keyword>
<comment type="domain">
    <text evidence="5">The RxLR-dEER motif acts to carry the protein into the host cell cytoplasm through binding to cell surface phosphatidylinositol-3-phosphate.</text>
</comment>
<dbReference type="EMBL" id="JN254584">
    <property type="protein sequence ID" value="AEK81397.1"/>
    <property type="molecule type" value="Genomic_DNA"/>
</dbReference>
<name>E0W4U9_PHYSO</name>
<dbReference type="InterPro" id="IPR031825">
    <property type="entry name" value="RXLR"/>
</dbReference>
<dbReference type="RefSeq" id="XP_009524604.1">
    <property type="nucleotide sequence ID" value="XM_009526309.1"/>
</dbReference>
<dbReference type="Pfam" id="PF16810">
    <property type="entry name" value="RXLR"/>
    <property type="match status" value="1"/>
</dbReference>
<feature type="signal peptide" evidence="5">
    <location>
        <begin position="1"/>
        <end position="22"/>
    </location>
</feature>
<dbReference type="OrthoDB" id="126295at2759"/>
<comment type="similarity">
    <text evidence="2 5">Belongs to the RxLR effector family.</text>
</comment>
<dbReference type="EMBL" id="JN254583">
    <property type="protein sequence ID" value="AEK81396.1"/>
    <property type="molecule type" value="Genomic_DNA"/>
</dbReference>
<proteinExistence type="inferred from homology"/>
<feature type="chain" id="PRO_5007652738" description="RxLR effector protein" evidence="5">
    <location>
        <begin position="23"/>
        <end position="223"/>
    </location>
</feature>
<reference evidence="6" key="1">
    <citation type="journal article" date="2011" name="Plant Cell">
        <title>Transcriptional programming and functional interactions within the Phytophthora sojae RXLR effector repertoire.</title>
        <authorList>
            <person name="Wang Q."/>
            <person name="Han C."/>
            <person name="Ferreira A.O."/>
            <person name="Yu X."/>
            <person name="Ye W."/>
            <person name="Tripathy S."/>
            <person name="Kale S.D."/>
            <person name="Gu B."/>
            <person name="Sheng Y."/>
            <person name="Sui Y."/>
            <person name="Wang X."/>
            <person name="Zhang Z."/>
            <person name="Cheng B."/>
            <person name="Dong S."/>
            <person name="Shan W."/>
            <person name="Zheng X."/>
            <person name="Dou D."/>
            <person name="Tyler B.M."/>
            <person name="Wang Y."/>
        </authorList>
    </citation>
    <scope>NUCLEOTIDE SEQUENCE</scope>
    <source>
        <strain evidence="6">P7064</strain>
        <strain evidence="7">P7074</strain>
        <strain evidence="8">P7076</strain>
    </source>
</reference>
<evidence type="ECO:0000313" key="7">
    <source>
        <dbReference type="EMBL" id="AEK81397.1"/>
    </source>
</evidence>
<evidence type="ECO:0000256" key="1">
    <source>
        <dbReference type="ARBA" id="ARBA00004613"/>
    </source>
</evidence>
<comment type="subcellular location">
    <subcellularLocation>
        <location evidence="1 5">Secreted</location>
    </subcellularLocation>
</comment>
<evidence type="ECO:0000256" key="2">
    <source>
        <dbReference type="ARBA" id="ARBA00010400"/>
    </source>
</evidence>